<dbReference type="InterPro" id="IPR036942">
    <property type="entry name" value="Beta-barrel_TonB_sf"/>
</dbReference>
<dbReference type="Gene3D" id="2.170.130.10">
    <property type="entry name" value="TonB-dependent receptor, plug domain"/>
    <property type="match status" value="1"/>
</dbReference>
<feature type="coiled-coil region" evidence="8">
    <location>
        <begin position="900"/>
        <end position="927"/>
    </location>
</feature>
<evidence type="ECO:0000256" key="6">
    <source>
        <dbReference type="ARBA" id="ARBA00023237"/>
    </source>
</evidence>
<dbReference type="InterPro" id="IPR008969">
    <property type="entry name" value="CarboxyPept-like_regulatory"/>
</dbReference>
<evidence type="ECO:0000256" key="8">
    <source>
        <dbReference type="SAM" id="Coils"/>
    </source>
</evidence>
<dbReference type="Pfam" id="PF07715">
    <property type="entry name" value="Plug"/>
    <property type="match status" value="1"/>
</dbReference>
<dbReference type="InterPro" id="IPR037066">
    <property type="entry name" value="Plug_dom_sf"/>
</dbReference>
<gene>
    <name evidence="10" type="ORF">Mucpa_4046</name>
</gene>
<reference evidence="10" key="1">
    <citation type="submission" date="2011-09" db="EMBL/GenBank/DDBJ databases">
        <title>The permanent draft genome of Mucilaginibacter paludis DSM 18603.</title>
        <authorList>
            <consortium name="US DOE Joint Genome Institute (JGI-PGF)"/>
            <person name="Lucas S."/>
            <person name="Han J."/>
            <person name="Lapidus A."/>
            <person name="Bruce D."/>
            <person name="Goodwin L."/>
            <person name="Pitluck S."/>
            <person name="Peters L."/>
            <person name="Kyrpides N."/>
            <person name="Mavromatis K."/>
            <person name="Ivanova N."/>
            <person name="Mikhailova N."/>
            <person name="Held B."/>
            <person name="Detter J.C."/>
            <person name="Tapia R."/>
            <person name="Han C."/>
            <person name="Land M."/>
            <person name="Hauser L."/>
            <person name="Markowitz V."/>
            <person name="Cheng J.-F."/>
            <person name="Hugenholtz P."/>
            <person name="Woyke T."/>
            <person name="Wu D."/>
            <person name="Tindall B."/>
            <person name="Brambilla E."/>
            <person name="Klenk H.-P."/>
            <person name="Eisen J.A."/>
        </authorList>
    </citation>
    <scope>NUCLEOTIDE SEQUENCE [LARGE SCALE GENOMIC DNA]</scope>
    <source>
        <strain evidence="10">DSM 18603</strain>
    </source>
</reference>
<evidence type="ECO:0000256" key="5">
    <source>
        <dbReference type="ARBA" id="ARBA00023136"/>
    </source>
</evidence>
<dbReference type="eggNOG" id="COG1629">
    <property type="taxonomic scope" value="Bacteria"/>
</dbReference>
<dbReference type="EMBL" id="CM001403">
    <property type="protein sequence ID" value="EHQ28137.1"/>
    <property type="molecule type" value="Genomic_DNA"/>
</dbReference>
<evidence type="ECO:0000313" key="10">
    <source>
        <dbReference type="EMBL" id="EHQ28137.1"/>
    </source>
</evidence>
<dbReference type="Gene3D" id="2.60.40.1120">
    <property type="entry name" value="Carboxypeptidase-like, regulatory domain"/>
    <property type="match status" value="1"/>
</dbReference>
<evidence type="ECO:0000259" key="9">
    <source>
        <dbReference type="Pfam" id="PF07715"/>
    </source>
</evidence>
<sequence length="1137" mass="127088">MQNYARSLLPVYSRLSNFQQKIVYLLLTLIILGPLKSAAQKPEDAKVNVDFNNIPLKQAFKEIEKKSKLKFVYNEESVAPYHATLKAQNETVKQVLVALLKNTRLEFQFKESKCIIVDKKSVSSTKMGGVVTPPTQVPMSSIMMRSIHGKVTASDDNLPLSNATIMVKEFVPIRTQTNNSGQFTISFPANAKTLVITHIGYAQQEILISDADSYEVMMDVSKQSLNDVVVVGPFTRKAESFTGAAVTFTQEDLRSVGDQNIIQSLKILDPSFIQIENNSMGSDPNTLPNLQIRGGSSLPGLQGSYSSEPNMPLFILDGFEASEQKIYDLDMNRVASVTILKDAAAKAIYGSKAANGVVVVETRRPQAGKLQISYTADVNVTAPDLSSYHLANASQKLQIEQNAGRYTTPYFYSTQLLAEQYNRTYTDVVRGVNTDWLAQPVHTGLGQKHALSMEGGDAAFRYGVDMSYNKITGAMKGSNRNTTLGDVYLSYRVKNVLFRNTLTVGFNRSDDSPYGSFSQYSRLNPYWSPKDSTGSVSKLLGTFDAGLGTPISYYNPLYDATIGTKNFSRYTDINDNFQIEWSVAKSLKLITRFSYDQQQNHREDFYPAGSTRYANYPDSLYFQRGDYSISDGRDISIRSDVTLNYSKQLKKHLLFLNVGWNISDVKSETYSFSAQGFLNDQVDNISFAKQYPSDSRPTGSDAVTRETGIISALNYSYDDRFLLDMSYRKQGSSIFGADNKWGDFGSKGIGWNLHNETFLRKVTWINQLRLRASTGYTGSQNFNPYQAMATYNFYTDTYYDNVVGAKLMALANNQLKWQETREHNYAVDIKLFNRMSLRFDYYIKNTDNLLTDISLPGSTGFFTIVDNLGAVQNKGIDATLSFKVLSNPEKGSFLNLFVSAASNKNKLVKISNALKNLNDQREAARASSGSTAPFIRYQEGQSTSAIFAVRSLGIDPANGKEIYLKADGTKTYLWNADDQVALGDSNPKVSGSFGFNTVYKGWGLNCAFSYKVGGQYYNQTLADRVENVDIQYNVDSRVFTDTWKKPGDQSFFKNITSRPNKSEPTSRFVQNLNQLVMSSINASYDFKNAALLKKLGLKRFKATMFTNDLFTVSSIQTERGLDYPYARSLSFSLQATF</sequence>
<evidence type="ECO:0000256" key="3">
    <source>
        <dbReference type="ARBA" id="ARBA00022452"/>
    </source>
</evidence>
<proteinExistence type="inferred from homology"/>
<dbReference type="InterPro" id="IPR039426">
    <property type="entry name" value="TonB-dep_rcpt-like"/>
</dbReference>
<dbReference type="SUPFAM" id="SSF49464">
    <property type="entry name" value="Carboxypeptidase regulatory domain-like"/>
    <property type="match status" value="1"/>
</dbReference>
<dbReference type="Gene3D" id="3.55.50.30">
    <property type="match status" value="1"/>
</dbReference>
<dbReference type="NCBIfam" id="TIGR04057">
    <property type="entry name" value="SusC_RagA_signa"/>
    <property type="match status" value="1"/>
</dbReference>
<dbReference type="HOGENOM" id="CLU_004317_0_1_10"/>
<accession>H1Y4U3</accession>
<dbReference type="SUPFAM" id="SSF56935">
    <property type="entry name" value="Porins"/>
    <property type="match status" value="1"/>
</dbReference>
<evidence type="ECO:0000256" key="4">
    <source>
        <dbReference type="ARBA" id="ARBA00022692"/>
    </source>
</evidence>
<dbReference type="NCBIfam" id="TIGR04056">
    <property type="entry name" value="OMP_RagA_SusC"/>
    <property type="match status" value="1"/>
</dbReference>
<evidence type="ECO:0000256" key="7">
    <source>
        <dbReference type="PROSITE-ProRule" id="PRU01360"/>
    </source>
</evidence>
<evidence type="ECO:0000256" key="2">
    <source>
        <dbReference type="ARBA" id="ARBA00022448"/>
    </source>
</evidence>
<dbReference type="OrthoDB" id="1094723at2"/>
<dbReference type="STRING" id="714943.Mucpa_4046"/>
<keyword evidence="3 7" id="KW-1134">Transmembrane beta strand</keyword>
<keyword evidence="5 7" id="KW-0472">Membrane</keyword>
<name>H1Y4U3_9SPHI</name>
<comment type="similarity">
    <text evidence="7">Belongs to the TonB-dependent receptor family.</text>
</comment>
<keyword evidence="8" id="KW-0175">Coiled coil</keyword>
<dbReference type="Proteomes" id="UP000002774">
    <property type="component" value="Chromosome"/>
</dbReference>
<keyword evidence="11" id="KW-1185">Reference proteome</keyword>
<keyword evidence="10" id="KW-0675">Receptor</keyword>
<organism evidence="10 11">
    <name type="scientific">Mucilaginibacter paludis DSM 18603</name>
    <dbReference type="NCBI Taxonomy" id="714943"/>
    <lineage>
        <taxon>Bacteria</taxon>
        <taxon>Pseudomonadati</taxon>
        <taxon>Bacteroidota</taxon>
        <taxon>Sphingobacteriia</taxon>
        <taxon>Sphingobacteriales</taxon>
        <taxon>Sphingobacteriaceae</taxon>
        <taxon>Mucilaginibacter</taxon>
    </lineage>
</organism>
<dbReference type="Gene3D" id="2.40.170.20">
    <property type="entry name" value="TonB-dependent receptor, beta-barrel domain"/>
    <property type="match status" value="1"/>
</dbReference>
<dbReference type="GO" id="GO:0009279">
    <property type="term" value="C:cell outer membrane"/>
    <property type="evidence" value="ECO:0007669"/>
    <property type="project" value="UniProtKB-SubCell"/>
</dbReference>
<keyword evidence="6 7" id="KW-0998">Cell outer membrane</keyword>
<dbReference type="Pfam" id="PF13715">
    <property type="entry name" value="CarbopepD_reg_2"/>
    <property type="match status" value="1"/>
</dbReference>
<dbReference type="InterPro" id="IPR023997">
    <property type="entry name" value="TonB-dep_OMP_SusC/RagA_CS"/>
</dbReference>
<dbReference type="InterPro" id="IPR023996">
    <property type="entry name" value="TonB-dep_OMP_SusC/RagA"/>
</dbReference>
<keyword evidence="2 7" id="KW-0813">Transport</keyword>
<dbReference type="InterPro" id="IPR012910">
    <property type="entry name" value="Plug_dom"/>
</dbReference>
<dbReference type="PROSITE" id="PS52016">
    <property type="entry name" value="TONB_DEPENDENT_REC_3"/>
    <property type="match status" value="1"/>
</dbReference>
<comment type="subcellular location">
    <subcellularLocation>
        <location evidence="1 7">Cell outer membrane</location>
        <topology evidence="1 7">Multi-pass membrane protein</topology>
    </subcellularLocation>
</comment>
<evidence type="ECO:0000256" key="1">
    <source>
        <dbReference type="ARBA" id="ARBA00004571"/>
    </source>
</evidence>
<feature type="domain" description="TonB-dependent receptor plug" evidence="9">
    <location>
        <begin position="241"/>
        <end position="357"/>
    </location>
</feature>
<evidence type="ECO:0000313" key="11">
    <source>
        <dbReference type="Proteomes" id="UP000002774"/>
    </source>
</evidence>
<dbReference type="RefSeq" id="WP_008508883.1">
    <property type="nucleotide sequence ID" value="NZ_CM001403.1"/>
</dbReference>
<keyword evidence="4 7" id="KW-0812">Transmembrane</keyword>
<protein>
    <submittedName>
        <fullName evidence="10">TonB-dependent receptor plug</fullName>
    </submittedName>
</protein>
<dbReference type="AlphaFoldDB" id="H1Y4U3"/>